<evidence type="ECO:0000313" key="6">
    <source>
        <dbReference type="EnsemblPlants" id="OMERI08G06460.1"/>
    </source>
</evidence>
<feature type="domain" description="MATH" evidence="5">
    <location>
        <begin position="430"/>
        <end position="565"/>
    </location>
</feature>
<dbReference type="PROSITE" id="PS50144">
    <property type="entry name" value="MATH"/>
    <property type="match status" value="3"/>
</dbReference>
<dbReference type="InterPro" id="IPR045005">
    <property type="entry name" value="BPM1-6"/>
</dbReference>
<dbReference type="Pfam" id="PF22486">
    <property type="entry name" value="MATH_2"/>
    <property type="match status" value="3"/>
</dbReference>
<reference evidence="6" key="1">
    <citation type="submission" date="2015-04" db="UniProtKB">
        <authorList>
            <consortium name="EnsemblPlants"/>
        </authorList>
    </citation>
    <scope>IDENTIFICATION</scope>
</reference>
<dbReference type="SUPFAM" id="SSF49599">
    <property type="entry name" value="TRAF domain-like"/>
    <property type="match status" value="3"/>
</dbReference>
<keyword evidence="7" id="KW-1185">Reference proteome</keyword>
<dbReference type="Gramene" id="OMERI08G06460.1">
    <property type="protein sequence ID" value="OMERI08G06460.1"/>
    <property type="gene ID" value="OMERI08G06460"/>
</dbReference>
<feature type="domain" description="BTB" evidence="4">
    <location>
        <begin position="603"/>
        <end position="664"/>
    </location>
</feature>
<comment type="pathway">
    <text evidence="1">Protein modification; protein ubiquitination.</text>
</comment>
<protein>
    <recommendedName>
        <fullName evidence="8">BTB domain-containing protein</fullName>
    </recommendedName>
</protein>
<dbReference type="InterPro" id="IPR008974">
    <property type="entry name" value="TRAF-like"/>
</dbReference>
<dbReference type="SMART" id="SM00225">
    <property type="entry name" value="BTB"/>
    <property type="match status" value="3"/>
</dbReference>
<feature type="domain" description="MATH" evidence="5">
    <location>
        <begin position="39"/>
        <end position="166"/>
    </location>
</feature>
<dbReference type="PANTHER" id="PTHR26379:SF438">
    <property type="entry name" value="OS08G0128700 PROTEIN"/>
    <property type="match status" value="1"/>
</dbReference>
<proteinExistence type="inferred from homology"/>
<reference evidence="6" key="2">
    <citation type="submission" date="2018-05" db="EMBL/GenBank/DDBJ databases">
        <title>OmerRS3 (Oryza meridionalis Reference Sequence Version 3).</title>
        <authorList>
            <person name="Zhang J."/>
            <person name="Kudrna D."/>
            <person name="Lee S."/>
            <person name="Talag J."/>
            <person name="Welchert J."/>
            <person name="Wing R.A."/>
        </authorList>
    </citation>
    <scope>NUCLEOTIDE SEQUENCE [LARGE SCALE GENOMIC DNA]</scope>
    <source>
        <strain evidence="6">cv. OR44</strain>
    </source>
</reference>
<dbReference type="InterPro" id="IPR011333">
    <property type="entry name" value="SKP1/BTB/POZ_sf"/>
</dbReference>
<accession>A0A0E0EJA5</accession>
<feature type="compositionally biased region" description="Pro residues" evidence="3">
    <location>
        <begin position="12"/>
        <end position="22"/>
    </location>
</feature>
<name>A0A0E0EJA5_9ORYZ</name>
<evidence type="ECO:0008006" key="8">
    <source>
        <dbReference type="Google" id="ProtNLM"/>
    </source>
</evidence>
<dbReference type="InterPro" id="IPR000210">
    <property type="entry name" value="BTB/POZ_dom"/>
</dbReference>
<sequence>MLPLLLDSLPTGNPPSPPPPPHQMARAKTVSKCITETAEGSHVFSITGYSQKRGMGVGKCVRSGAFSVGGHDWAIRFYPDGHGSSDYIHVYLDLLNRGVEVHASSDLRLLDHTTGLSTSVTKTLPKLLSCYDSTSFASLANWSQRRSEFEASAYLRDDRLDIECVVTVMKEPRVSQTKSSPNVAVPPSDIRVHLGKLLESKEAADVTFYVGEDTFAAHKIVLAMRSPVFKAELFGPMREAGAQVLPIKDMQPDVFKALLHFIYTDSLSIIDDLVGDDRGEMIRHLLVAADRYAMERLKLICESDLSTLALADQHHCASLRDACIEFMSSSSMDDIVATQGFVDLKTNCPSVLVDAFVNMSMLNKSQDLRSSKAKAINAPPPVVRFFLSFFLFSPIRSSALHLRRGGGGMKRHQMESVPRTVSTVVPNTAEATHVFDIVGYSQMKGRGREEHVTSGTFVVGGLHWAILLFPDTHVILLDDEEDNVTAFLELQSQGGGKVRACCDVRLVDQTTGLASSAAPAQPDAKTFKVFNADESNRVSCLKMKRTEFEAPPYLVNNRITLECVVTVKKEPRVSRARPVPRIKVPPSNMMQQLGDLLESKEGADVVFDVTGETFPAHKLVLAMRSPVFKAELCGPMRESGTEPISIVDMQPVVFKALLQFIYTNWLPSIRDLEGDDNSEMIRHLLVAADRYAVDRLKLLCQSILCKNLRVGNVATTLALADQHHCGMLKDACIEFMSCPNMLDDVVASQGFVDLENTAPSLVAEAKEKMGRFKKMSRMTKSNAPEDEPNKMPSSSSAAAAACGPPEFTPGWKTVSTCAPDVVGEGVHVFDIFGYSDHKGMGAHEPIRSGAFSVAGLDWVACLYADGYGVAGINDVSAYLRLLGDVPTPRVWVSCEVKLVDQRTGVASTPQPFLRYALAFGDKCKALHCMMIPRGQIEVEPYLVDDRLTMEFHVVVRRDPRVSRTARFPRILVPPPDIKRQFGNLLQSKEGADVTFDVAGEQFSAHKLVLAMRSPVFKAELCGLLREPGTQPITIVDMQPAVFRALLQFIYTDQFPATRGFERHDYCEMIRHLLVAADRYAVDRLKLLCQGILCKNLNVHNVATTLALADQHQCDKLKDACIEFMSCSKKMKGVVTSKGYEDLQRMAPSVLADAVAQMSKLNKMSRGGVPQDESKSC</sequence>
<feature type="domain" description="MATH" evidence="5">
    <location>
        <begin position="824"/>
        <end position="953"/>
    </location>
</feature>
<organism evidence="6">
    <name type="scientific">Oryza meridionalis</name>
    <dbReference type="NCBI Taxonomy" id="40149"/>
    <lineage>
        <taxon>Eukaryota</taxon>
        <taxon>Viridiplantae</taxon>
        <taxon>Streptophyta</taxon>
        <taxon>Embryophyta</taxon>
        <taxon>Tracheophyta</taxon>
        <taxon>Spermatophyta</taxon>
        <taxon>Magnoliopsida</taxon>
        <taxon>Liliopsida</taxon>
        <taxon>Poales</taxon>
        <taxon>Poaceae</taxon>
        <taxon>BOP clade</taxon>
        <taxon>Oryzoideae</taxon>
        <taxon>Oryzeae</taxon>
        <taxon>Oryzinae</taxon>
        <taxon>Oryza</taxon>
    </lineage>
</organism>
<feature type="region of interest" description="Disordered" evidence="3">
    <location>
        <begin position="1"/>
        <end position="25"/>
    </location>
</feature>
<dbReference type="CDD" id="cd18280">
    <property type="entry name" value="BTB_POZ_BPM_plant"/>
    <property type="match status" value="3"/>
</dbReference>
<dbReference type="AlphaFoldDB" id="A0A0E0EJA5"/>
<evidence type="ECO:0000256" key="3">
    <source>
        <dbReference type="SAM" id="MobiDB-lite"/>
    </source>
</evidence>
<evidence type="ECO:0000256" key="1">
    <source>
        <dbReference type="ARBA" id="ARBA00004906"/>
    </source>
</evidence>
<dbReference type="Proteomes" id="UP000008021">
    <property type="component" value="Chromosome 8"/>
</dbReference>
<dbReference type="InterPro" id="IPR056423">
    <property type="entry name" value="BACK_BPM_SPOP"/>
</dbReference>
<feature type="domain" description="BTB" evidence="4">
    <location>
        <begin position="991"/>
        <end position="1058"/>
    </location>
</feature>
<dbReference type="Gene3D" id="2.60.210.10">
    <property type="entry name" value="Apoptosis, Tumor Necrosis Factor Receptor Associated Protein 2, Chain A"/>
    <property type="match status" value="3"/>
</dbReference>
<dbReference type="SUPFAM" id="SSF54695">
    <property type="entry name" value="POZ domain"/>
    <property type="match status" value="3"/>
</dbReference>
<evidence type="ECO:0000259" key="4">
    <source>
        <dbReference type="PROSITE" id="PS50097"/>
    </source>
</evidence>
<evidence type="ECO:0000259" key="5">
    <source>
        <dbReference type="PROSITE" id="PS50144"/>
    </source>
</evidence>
<dbReference type="PROSITE" id="PS50097">
    <property type="entry name" value="BTB"/>
    <property type="match status" value="3"/>
</dbReference>
<dbReference type="PANTHER" id="PTHR26379">
    <property type="entry name" value="BTB/POZ AND MATH DOMAIN-CONTAINING PROTEIN 1"/>
    <property type="match status" value="1"/>
</dbReference>
<dbReference type="EnsemblPlants" id="OMERI08G06460.1">
    <property type="protein sequence ID" value="OMERI08G06460.1"/>
    <property type="gene ID" value="OMERI08G06460"/>
</dbReference>
<feature type="domain" description="BTB" evidence="4">
    <location>
        <begin position="204"/>
        <end position="271"/>
    </location>
</feature>
<comment type="similarity">
    <text evidence="2">Belongs to the Tdpoz family.</text>
</comment>
<dbReference type="CDD" id="cd00121">
    <property type="entry name" value="MATH"/>
    <property type="match status" value="3"/>
</dbReference>
<dbReference type="Gene3D" id="1.25.40.420">
    <property type="match status" value="3"/>
</dbReference>
<evidence type="ECO:0000256" key="2">
    <source>
        <dbReference type="ARBA" id="ARBA00010846"/>
    </source>
</evidence>
<dbReference type="InterPro" id="IPR002083">
    <property type="entry name" value="MATH/TRAF_dom"/>
</dbReference>
<evidence type="ECO:0000313" key="7">
    <source>
        <dbReference type="Proteomes" id="UP000008021"/>
    </source>
</evidence>
<dbReference type="Pfam" id="PF00651">
    <property type="entry name" value="BTB"/>
    <property type="match status" value="3"/>
</dbReference>
<dbReference type="STRING" id="40149.A0A0E0EJA5"/>
<dbReference type="Gene3D" id="3.30.710.10">
    <property type="entry name" value="Potassium Channel Kv1.1, Chain A"/>
    <property type="match status" value="3"/>
</dbReference>
<dbReference type="HOGENOM" id="CLU_004253_5_0_1"/>
<feature type="region of interest" description="Disordered" evidence="3">
    <location>
        <begin position="773"/>
        <end position="801"/>
    </location>
</feature>
<dbReference type="Pfam" id="PF24570">
    <property type="entry name" value="BACK_BPM_SPOP"/>
    <property type="match status" value="2"/>
</dbReference>
<dbReference type="eggNOG" id="KOG1987">
    <property type="taxonomic scope" value="Eukaryota"/>
</dbReference>
<dbReference type="GO" id="GO:0016567">
    <property type="term" value="P:protein ubiquitination"/>
    <property type="evidence" value="ECO:0007669"/>
    <property type="project" value="InterPro"/>
</dbReference>